<dbReference type="Proteomes" id="UP000530234">
    <property type="component" value="Unassembled WGS sequence"/>
</dbReference>
<sequence>MHTNPAFAAARRLHTLTTIADARAALALARGTHPDRIAPSGHDISDHAYATVRDQHRTHYLAHPTRYTLRNLENARALWARHRPDLTDDWTTGLPGIWTVTYEGASTTRWATEGDAHAELHDLTRADAPGRAWDLYPDGPHTWIQVWTCPDTDRPLDTGPGRITHQP</sequence>
<evidence type="ECO:0000313" key="1">
    <source>
        <dbReference type="EMBL" id="MBB0232571.1"/>
    </source>
</evidence>
<dbReference type="AlphaFoldDB" id="A0A7W3T8F2"/>
<dbReference type="EMBL" id="VKHS01001015">
    <property type="protein sequence ID" value="MBB0232571.1"/>
    <property type="molecule type" value="Genomic_DNA"/>
</dbReference>
<keyword evidence="2" id="KW-1185">Reference proteome</keyword>
<dbReference type="RefSeq" id="WP_182667098.1">
    <property type="nucleotide sequence ID" value="NZ_VKHS01001015.1"/>
</dbReference>
<proteinExistence type="predicted"/>
<organism evidence="1 2">
    <name type="scientific">Streptomyces calidiresistens</name>
    <dbReference type="NCBI Taxonomy" id="1485586"/>
    <lineage>
        <taxon>Bacteria</taxon>
        <taxon>Bacillati</taxon>
        <taxon>Actinomycetota</taxon>
        <taxon>Actinomycetes</taxon>
        <taxon>Kitasatosporales</taxon>
        <taxon>Streptomycetaceae</taxon>
        <taxon>Streptomyces</taxon>
    </lineage>
</organism>
<accession>A0A7W3T8F2</accession>
<reference evidence="2" key="1">
    <citation type="submission" date="2019-10" db="EMBL/GenBank/DDBJ databases">
        <title>Streptomyces sp. nov., a novel actinobacterium isolated from alkaline environment.</title>
        <authorList>
            <person name="Golinska P."/>
        </authorList>
    </citation>
    <scope>NUCLEOTIDE SEQUENCE [LARGE SCALE GENOMIC DNA]</scope>
    <source>
        <strain evidence="2">DSM 42108</strain>
    </source>
</reference>
<evidence type="ECO:0000313" key="2">
    <source>
        <dbReference type="Proteomes" id="UP000530234"/>
    </source>
</evidence>
<gene>
    <name evidence="1" type="ORF">FOE67_24575</name>
</gene>
<protein>
    <submittedName>
        <fullName evidence="1">Uncharacterized protein</fullName>
    </submittedName>
</protein>
<name>A0A7W3T8F2_9ACTN</name>
<comment type="caution">
    <text evidence="1">The sequence shown here is derived from an EMBL/GenBank/DDBJ whole genome shotgun (WGS) entry which is preliminary data.</text>
</comment>